<evidence type="ECO:0000256" key="9">
    <source>
        <dbReference type="ARBA" id="ARBA00023136"/>
    </source>
</evidence>
<dbReference type="PANTHER" id="PTHR30400:SF0">
    <property type="entry name" value="BIOSYNTHETIC PEPTIDOGLYCAN TRANSGLYCOSYLASE"/>
    <property type="match status" value="1"/>
</dbReference>
<keyword evidence="7" id="KW-0573">Peptidoglycan synthesis</keyword>
<keyword evidence="3" id="KW-0328">Glycosyltransferase</keyword>
<feature type="transmembrane region" description="Helical" evidence="11">
    <location>
        <begin position="7"/>
        <end position="29"/>
    </location>
</feature>
<evidence type="ECO:0000256" key="7">
    <source>
        <dbReference type="ARBA" id="ARBA00022984"/>
    </source>
</evidence>
<keyword evidence="6" id="KW-0133">Cell shape</keyword>
<feature type="non-terminal residue" evidence="13">
    <location>
        <position position="1"/>
    </location>
</feature>
<dbReference type="EMBL" id="BARS01023366">
    <property type="protein sequence ID" value="GAG10696.1"/>
    <property type="molecule type" value="Genomic_DNA"/>
</dbReference>
<dbReference type="InterPro" id="IPR023346">
    <property type="entry name" value="Lysozyme-like_dom_sf"/>
</dbReference>
<dbReference type="GO" id="GO:0009252">
    <property type="term" value="P:peptidoglycan biosynthetic process"/>
    <property type="evidence" value="ECO:0007669"/>
    <property type="project" value="UniProtKB-KW"/>
</dbReference>
<reference evidence="13" key="1">
    <citation type="journal article" date="2014" name="Front. Microbiol.">
        <title>High frequency of phylogenetically diverse reductive dehalogenase-homologous genes in deep subseafloor sedimentary metagenomes.</title>
        <authorList>
            <person name="Kawai M."/>
            <person name="Futagami T."/>
            <person name="Toyoda A."/>
            <person name="Takaki Y."/>
            <person name="Nishi S."/>
            <person name="Hori S."/>
            <person name="Arai W."/>
            <person name="Tsubouchi T."/>
            <person name="Morono Y."/>
            <person name="Uchiyama I."/>
            <person name="Ito T."/>
            <person name="Fujiyama A."/>
            <person name="Inagaki F."/>
            <person name="Takami H."/>
        </authorList>
    </citation>
    <scope>NUCLEOTIDE SEQUENCE</scope>
    <source>
        <strain evidence="13">Expedition CK06-06</strain>
    </source>
</reference>
<proteinExistence type="inferred from homology"/>
<evidence type="ECO:0000256" key="11">
    <source>
        <dbReference type="SAM" id="Phobius"/>
    </source>
</evidence>
<evidence type="ECO:0000256" key="1">
    <source>
        <dbReference type="ARBA" id="ARBA00022475"/>
    </source>
</evidence>
<name>X0WDD6_9ZZZZ</name>
<evidence type="ECO:0000256" key="10">
    <source>
        <dbReference type="ARBA" id="ARBA00023316"/>
    </source>
</evidence>
<keyword evidence="8 11" id="KW-1133">Transmembrane helix</keyword>
<keyword evidence="5 11" id="KW-0812">Transmembrane</keyword>
<dbReference type="GO" id="GO:0071555">
    <property type="term" value="P:cell wall organization"/>
    <property type="evidence" value="ECO:0007669"/>
    <property type="project" value="UniProtKB-KW"/>
</dbReference>
<dbReference type="SUPFAM" id="SSF53955">
    <property type="entry name" value="Lysozyme-like"/>
    <property type="match status" value="1"/>
</dbReference>
<dbReference type="InterPro" id="IPR036950">
    <property type="entry name" value="PBP_transglycosylase"/>
</dbReference>
<dbReference type="InterPro" id="IPR001264">
    <property type="entry name" value="Glyco_trans_51"/>
</dbReference>
<dbReference type="GO" id="GO:0008360">
    <property type="term" value="P:regulation of cell shape"/>
    <property type="evidence" value="ECO:0007669"/>
    <property type="project" value="UniProtKB-KW"/>
</dbReference>
<evidence type="ECO:0000259" key="12">
    <source>
        <dbReference type="Pfam" id="PF00912"/>
    </source>
</evidence>
<dbReference type="PANTHER" id="PTHR30400">
    <property type="entry name" value="MONOFUNCTIONAL BIOSYNTHETIC PEPTIDOGLYCAN TRANSGLYCOSYLASE"/>
    <property type="match status" value="1"/>
</dbReference>
<gene>
    <name evidence="13" type="ORF">S01H1_37205</name>
</gene>
<dbReference type="GO" id="GO:0009274">
    <property type="term" value="C:peptidoglycan-based cell wall"/>
    <property type="evidence" value="ECO:0007669"/>
    <property type="project" value="InterPro"/>
</dbReference>
<accession>X0WDD6</accession>
<dbReference type="Gene3D" id="1.10.3810.10">
    <property type="entry name" value="Biosynthetic peptidoglycan transglycosylase-like"/>
    <property type="match status" value="1"/>
</dbReference>
<organism evidence="13">
    <name type="scientific">marine sediment metagenome</name>
    <dbReference type="NCBI Taxonomy" id="412755"/>
    <lineage>
        <taxon>unclassified sequences</taxon>
        <taxon>metagenomes</taxon>
        <taxon>ecological metagenomes</taxon>
    </lineage>
</organism>
<dbReference type="GO" id="GO:0016763">
    <property type="term" value="F:pentosyltransferase activity"/>
    <property type="evidence" value="ECO:0007669"/>
    <property type="project" value="InterPro"/>
</dbReference>
<comment type="caution">
    <text evidence="13">The sequence shown here is derived from an EMBL/GenBank/DDBJ whole genome shotgun (WGS) entry which is preliminary data.</text>
</comment>
<keyword evidence="9 11" id="KW-0472">Membrane</keyword>
<evidence type="ECO:0000256" key="5">
    <source>
        <dbReference type="ARBA" id="ARBA00022692"/>
    </source>
</evidence>
<dbReference type="InterPro" id="IPR011812">
    <property type="entry name" value="Pep_trsgly"/>
</dbReference>
<sequence>RKDFMKAAFKIIGIIILSFLIVAGFYFYLSLPDVSGLKAKNPRSTALMLQRYREAKKADHAFRIRQQWIDFDAIPKLLRETVRITEDASFYQHKGIDFAELKEAIKKNWQKGEYARGASTITQQLAKNLYLSTEKSVIRKIKELLITLRLESNLKKDRIFTIYLNVIEWGPGVFGVEAASQYYFHKTVSRLNLEEMVRLAAVIPQPLKIKPTENSDWLKWKAKWILDALRRYAYIDQIQYQAAYARFQ</sequence>
<dbReference type="HAMAP" id="MF_00766">
    <property type="entry name" value="PGT_MtgA"/>
    <property type="match status" value="1"/>
</dbReference>
<keyword evidence="4" id="KW-0808">Transferase</keyword>
<evidence type="ECO:0000256" key="2">
    <source>
        <dbReference type="ARBA" id="ARBA00022519"/>
    </source>
</evidence>
<evidence type="ECO:0000313" key="13">
    <source>
        <dbReference type="EMBL" id="GAG10696.1"/>
    </source>
</evidence>
<evidence type="ECO:0000256" key="4">
    <source>
        <dbReference type="ARBA" id="ARBA00022679"/>
    </source>
</evidence>
<evidence type="ECO:0000256" key="6">
    <source>
        <dbReference type="ARBA" id="ARBA00022960"/>
    </source>
</evidence>
<dbReference type="AlphaFoldDB" id="X0WDD6"/>
<keyword evidence="1" id="KW-1003">Cell membrane</keyword>
<evidence type="ECO:0000256" key="8">
    <source>
        <dbReference type="ARBA" id="ARBA00022989"/>
    </source>
</evidence>
<dbReference type="NCBIfam" id="TIGR02070">
    <property type="entry name" value="mono_pep_trsgly"/>
    <property type="match status" value="1"/>
</dbReference>
<feature type="domain" description="Glycosyl transferase family 51" evidence="12">
    <location>
        <begin position="64"/>
        <end position="229"/>
    </location>
</feature>
<evidence type="ECO:0000256" key="3">
    <source>
        <dbReference type="ARBA" id="ARBA00022676"/>
    </source>
</evidence>
<dbReference type="Pfam" id="PF00912">
    <property type="entry name" value="Transgly"/>
    <property type="match status" value="1"/>
</dbReference>
<keyword evidence="2" id="KW-0997">Cell inner membrane</keyword>
<protein>
    <recommendedName>
        <fullName evidence="12">Glycosyl transferase family 51 domain-containing protein</fullName>
    </recommendedName>
</protein>
<dbReference type="GO" id="GO:0016020">
    <property type="term" value="C:membrane"/>
    <property type="evidence" value="ECO:0007669"/>
    <property type="project" value="InterPro"/>
</dbReference>
<keyword evidence="10" id="KW-0961">Cell wall biogenesis/degradation</keyword>